<keyword evidence="1" id="KW-0732">Signal</keyword>
<accession>A0AAE3ZLP1</accession>
<gene>
    <name evidence="2" type="ORF">J2S44_000703</name>
</gene>
<evidence type="ECO:0000313" key="2">
    <source>
        <dbReference type="EMBL" id="MDR7320453.1"/>
    </source>
</evidence>
<organism evidence="2 3">
    <name type="scientific">Catenuloplanes niger</name>
    <dbReference type="NCBI Taxonomy" id="587534"/>
    <lineage>
        <taxon>Bacteria</taxon>
        <taxon>Bacillati</taxon>
        <taxon>Actinomycetota</taxon>
        <taxon>Actinomycetes</taxon>
        <taxon>Micromonosporales</taxon>
        <taxon>Micromonosporaceae</taxon>
        <taxon>Catenuloplanes</taxon>
    </lineage>
</organism>
<evidence type="ECO:0000256" key="1">
    <source>
        <dbReference type="SAM" id="SignalP"/>
    </source>
</evidence>
<evidence type="ECO:0000313" key="3">
    <source>
        <dbReference type="Proteomes" id="UP001183629"/>
    </source>
</evidence>
<dbReference type="Proteomes" id="UP001183629">
    <property type="component" value="Unassembled WGS sequence"/>
</dbReference>
<keyword evidence="3" id="KW-1185">Reference proteome</keyword>
<dbReference type="EMBL" id="JAVDYC010000001">
    <property type="protein sequence ID" value="MDR7320453.1"/>
    <property type="molecule type" value="Genomic_DNA"/>
</dbReference>
<sequence>MHRQLVILGAVVAFPVVATAAGAAATALAVGVAARHAVRSLSTARQPTVVRTAHR</sequence>
<name>A0AAE3ZLP1_9ACTN</name>
<proteinExistence type="predicted"/>
<feature type="signal peptide" evidence="1">
    <location>
        <begin position="1"/>
        <end position="20"/>
    </location>
</feature>
<comment type="caution">
    <text evidence="2">The sequence shown here is derived from an EMBL/GenBank/DDBJ whole genome shotgun (WGS) entry which is preliminary data.</text>
</comment>
<reference evidence="2 3" key="1">
    <citation type="submission" date="2023-07" db="EMBL/GenBank/DDBJ databases">
        <title>Sequencing the genomes of 1000 actinobacteria strains.</title>
        <authorList>
            <person name="Klenk H.-P."/>
        </authorList>
    </citation>
    <scope>NUCLEOTIDE SEQUENCE [LARGE SCALE GENOMIC DNA]</scope>
    <source>
        <strain evidence="2 3">DSM 44711</strain>
    </source>
</reference>
<dbReference type="AlphaFoldDB" id="A0AAE3ZLP1"/>
<feature type="chain" id="PRO_5042130237" evidence="1">
    <location>
        <begin position="21"/>
        <end position="55"/>
    </location>
</feature>
<dbReference type="RefSeq" id="WP_310408959.1">
    <property type="nucleotide sequence ID" value="NZ_JAVDYC010000001.1"/>
</dbReference>
<protein>
    <submittedName>
        <fullName evidence="2">Uncharacterized protein</fullName>
    </submittedName>
</protein>